<proteinExistence type="predicted"/>
<accession>A0A183PQV1</accession>
<name>A0A183PQV1_9TREM</name>
<sequence>MSSPFVFLLRCPYCDLTTIRWIYFLMHPASCTGIRAYFRNRRQESEKVLPLVYRCHIYWCSKCQVVSTEQKLIAEHVTYSHNPKVGYFALSVTIYFPICCFKNNNFLHSY</sequence>
<gene>
    <name evidence="1" type="ORF">SMTD_LOCUS16738</name>
</gene>
<dbReference type="EMBL" id="UZAL01037606">
    <property type="protein sequence ID" value="VDP72192.1"/>
    <property type="molecule type" value="Genomic_DNA"/>
</dbReference>
<dbReference type="AlphaFoldDB" id="A0A183PQV1"/>
<keyword evidence="2" id="KW-1185">Reference proteome</keyword>
<organism evidence="1 2">
    <name type="scientific">Schistosoma mattheei</name>
    <dbReference type="NCBI Taxonomy" id="31246"/>
    <lineage>
        <taxon>Eukaryota</taxon>
        <taxon>Metazoa</taxon>
        <taxon>Spiralia</taxon>
        <taxon>Lophotrochozoa</taxon>
        <taxon>Platyhelminthes</taxon>
        <taxon>Trematoda</taxon>
        <taxon>Digenea</taxon>
        <taxon>Strigeidida</taxon>
        <taxon>Schistosomatoidea</taxon>
        <taxon>Schistosomatidae</taxon>
        <taxon>Schistosoma</taxon>
    </lineage>
</organism>
<dbReference type="STRING" id="31246.A0A183PQV1"/>
<protein>
    <submittedName>
        <fullName evidence="1">Uncharacterized protein</fullName>
    </submittedName>
</protein>
<dbReference type="Proteomes" id="UP000269396">
    <property type="component" value="Unassembled WGS sequence"/>
</dbReference>
<reference evidence="1 2" key="1">
    <citation type="submission" date="2018-11" db="EMBL/GenBank/DDBJ databases">
        <authorList>
            <consortium name="Pathogen Informatics"/>
        </authorList>
    </citation>
    <scope>NUCLEOTIDE SEQUENCE [LARGE SCALE GENOMIC DNA]</scope>
    <source>
        <strain>Denwood</strain>
        <strain evidence="2">Zambia</strain>
    </source>
</reference>
<evidence type="ECO:0000313" key="2">
    <source>
        <dbReference type="Proteomes" id="UP000269396"/>
    </source>
</evidence>
<evidence type="ECO:0000313" key="1">
    <source>
        <dbReference type="EMBL" id="VDP72192.1"/>
    </source>
</evidence>